<proteinExistence type="predicted"/>
<comment type="caution">
    <text evidence="1">The sequence shown here is derived from an EMBL/GenBank/DDBJ whole genome shotgun (WGS) entry which is preliminary data.</text>
</comment>
<evidence type="ECO:0000313" key="1">
    <source>
        <dbReference type="EMBL" id="KRY85215.1"/>
    </source>
</evidence>
<protein>
    <submittedName>
        <fullName evidence="1">Uncharacterized protein</fullName>
    </submittedName>
</protein>
<accession>A0A0V1FHJ8</accession>
<organism evidence="1 2">
    <name type="scientific">Trichinella pseudospiralis</name>
    <name type="common">Parasitic roundworm</name>
    <dbReference type="NCBI Taxonomy" id="6337"/>
    <lineage>
        <taxon>Eukaryota</taxon>
        <taxon>Metazoa</taxon>
        <taxon>Ecdysozoa</taxon>
        <taxon>Nematoda</taxon>
        <taxon>Enoplea</taxon>
        <taxon>Dorylaimia</taxon>
        <taxon>Trichinellida</taxon>
        <taxon>Trichinellidae</taxon>
        <taxon>Trichinella</taxon>
    </lineage>
</organism>
<dbReference type="AlphaFoldDB" id="A0A0V1FHJ8"/>
<reference evidence="1 2" key="1">
    <citation type="submission" date="2015-01" db="EMBL/GenBank/DDBJ databases">
        <title>Evolution of Trichinella species and genotypes.</title>
        <authorList>
            <person name="Korhonen P.K."/>
            <person name="Edoardo P."/>
            <person name="Giuseppe L.R."/>
            <person name="Gasser R.B."/>
        </authorList>
    </citation>
    <scope>NUCLEOTIDE SEQUENCE [LARGE SCALE GENOMIC DNA]</scope>
    <source>
        <strain evidence="1">ISS470</strain>
    </source>
</reference>
<dbReference type="EMBL" id="JYDT01000095">
    <property type="protein sequence ID" value="KRY85215.1"/>
    <property type="molecule type" value="Genomic_DNA"/>
</dbReference>
<evidence type="ECO:0000313" key="2">
    <source>
        <dbReference type="Proteomes" id="UP000054995"/>
    </source>
</evidence>
<dbReference type="Proteomes" id="UP000054995">
    <property type="component" value="Unassembled WGS sequence"/>
</dbReference>
<sequence length="62" mass="7145">MQCNQLAKITSDIQFVCMSCMQFLSVSKVMYCKNRISEICYSFYKSNAALFLVDDHHVVLAK</sequence>
<gene>
    <name evidence="1" type="ORF">T4D_1377</name>
</gene>
<keyword evidence="2" id="KW-1185">Reference proteome</keyword>
<name>A0A0V1FHJ8_TRIPS</name>